<protein>
    <submittedName>
        <fullName evidence="1">Type IV toxin-antitoxin system AbiEi family antitoxin domain-containing protein</fullName>
    </submittedName>
</protein>
<dbReference type="RefSeq" id="WP_143416624.1">
    <property type="nucleotide sequence ID" value="NZ_VJXR01000001.1"/>
</dbReference>
<evidence type="ECO:0000313" key="2">
    <source>
        <dbReference type="Proteomes" id="UP000318693"/>
    </source>
</evidence>
<organism evidence="1 2">
    <name type="scientific">Georgenia yuyongxinii</name>
    <dbReference type="NCBI Taxonomy" id="2589797"/>
    <lineage>
        <taxon>Bacteria</taxon>
        <taxon>Bacillati</taxon>
        <taxon>Actinomycetota</taxon>
        <taxon>Actinomycetes</taxon>
        <taxon>Micrococcales</taxon>
        <taxon>Bogoriellaceae</taxon>
        <taxon>Georgenia</taxon>
    </lineage>
</organism>
<name>A0A552WYH1_9MICO</name>
<dbReference type="AlphaFoldDB" id="A0A552WYH1"/>
<sequence>MAPRANVEKIDQLAERQDGAITRAQVLALGGSPDWISHRVDSKRWQRVFTGVYVVYTGRLSWHSRARAALLYAGPGAALSHASAAFHRGLLDRPGNVIHVSVPHGRKVRHQPGLRVCRRKRMPMSWGRLRAINVIDTVLDMADHQAANEDNVVSIVCSALQHNADIDQLRRAVHDVHARPRLRHRALLRDLLEGIARGAESALEYRYHRIERAHGLPVSRLQLRQVLDGLWLRADCVYKGLLVRVELDGQLAHPFGRTDKDVWRDNAVSISERELTLRYRWRHVVVTPCLVARQVAIALRSRGWQDTPRPCGPGCAVAGLLAGPSWRAPLHEVPRSSRSRVEPGRVVDR</sequence>
<proteinExistence type="predicted"/>
<gene>
    <name evidence="1" type="ORF">FJ693_00795</name>
</gene>
<dbReference type="EMBL" id="VJXR01000001">
    <property type="protein sequence ID" value="TRW47669.1"/>
    <property type="molecule type" value="Genomic_DNA"/>
</dbReference>
<reference evidence="1 2" key="1">
    <citation type="submission" date="2019-07" db="EMBL/GenBank/DDBJ databases">
        <title>Georgenia wutianyii sp. nov. and Georgenia *** sp. nov. isolated from plateau pika (Ochotona curzoniae) in the Qinghai-Tibet plateau of China.</title>
        <authorList>
            <person name="Tian Z."/>
        </authorList>
    </citation>
    <scope>NUCLEOTIDE SEQUENCE [LARGE SCALE GENOMIC DNA]</scope>
    <source>
        <strain evidence="1 2">Z446</strain>
    </source>
</reference>
<comment type="caution">
    <text evidence="1">The sequence shown here is derived from an EMBL/GenBank/DDBJ whole genome shotgun (WGS) entry which is preliminary data.</text>
</comment>
<accession>A0A552WYH1</accession>
<dbReference type="Proteomes" id="UP000318693">
    <property type="component" value="Unassembled WGS sequence"/>
</dbReference>
<evidence type="ECO:0000313" key="1">
    <source>
        <dbReference type="EMBL" id="TRW47669.1"/>
    </source>
</evidence>
<keyword evidence="2" id="KW-1185">Reference proteome</keyword>